<dbReference type="Proteomes" id="UP000827889">
    <property type="component" value="Chromosome 9"/>
</dbReference>
<accession>A0A8B8Q3D5</accession>
<evidence type="ECO:0000313" key="6">
    <source>
        <dbReference type="RefSeq" id="XP_030541038.1"/>
    </source>
</evidence>
<evidence type="ECO:0000256" key="3">
    <source>
        <dbReference type="RuleBase" id="RU003682"/>
    </source>
</evidence>
<dbReference type="RefSeq" id="XP_030541038.1">
    <property type="nucleotide sequence ID" value="XM_030685178.2"/>
</dbReference>
<evidence type="ECO:0000313" key="5">
    <source>
        <dbReference type="Proteomes" id="UP000827889"/>
    </source>
</evidence>
<name>A0A8B8Q3D5_9MYRT</name>
<dbReference type="SUPFAM" id="SSF51197">
    <property type="entry name" value="Clavaminate synthase-like"/>
    <property type="match status" value="1"/>
</dbReference>
<keyword evidence="1 3" id="KW-0479">Metal-binding</keyword>
<dbReference type="Pfam" id="PF03171">
    <property type="entry name" value="2OG-FeII_Oxy"/>
    <property type="match status" value="1"/>
</dbReference>
<feature type="domain" description="Fe2OG dioxygenase" evidence="4">
    <location>
        <begin position="167"/>
        <end position="268"/>
    </location>
</feature>
<protein>
    <submittedName>
        <fullName evidence="6">Gibberellin 20-oxidase-like protein</fullName>
    </submittedName>
</protein>
<dbReference type="PANTHER" id="PTHR47990">
    <property type="entry name" value="2-OXOGLUTARATE (2OG) AND FE(II)-DEPENDENT OXYGENASE SUPERFAMILY PROTEIN-RELATED"/>
    <property type="match status" value="1"/>
</dbReference>
<dbReference type="InterPro" id="IPR027443">
    <property type="entry name" value="IPNS-like_sf"/>
</dbReference>
<evidence type="ECO:0000256" key="1">
    <source>
        <dbReference type="ARBA" id="ARBA00022723"/>
    </source>
</evidence>
<keyword evidence="3" id="KW-0560">Oxidoreductase</keyword>
<comment type="similarity">
    <text evidence="3">Belongs to the iron/ascorbate-dependent oxidoreductase family.</text>
</comment>
<dbReference type="KEGG" id="rarg:115748628"/>
<proteinExistence type="inferred from homology"/>
<dbReference type="InterPro" id="IPR050231">
    <property type="entry name" value="Iron_ascorbate_oxido_reductase"/>
</dbReference>
<dbReference type="GO" id="GO:0046872">
    <property type="term" value="F:metal ion binding"/>
    <property type="evidence" value="ECO:0007669"/>
    <property type="project" value="UniProtKB-KW"/>
</dbReference>
<dbReference type="InterPro" id="IPR026992">
    <property type="entry name" value="DIOX_N"/>
</dbReference>
<dbReference type="Pfam" id="PF14226">
    <property type="entry name" value="DIOX_N"/>
    <property type="match status" value="1"/>
</dbReference>
<organism evidence="5 6">
    <name type="scientific">Rhodamnia argentea</name>
    <dbReference type="NCBI Taxonomy" id="178133"/>
    <lineage>
        <taxon>Eukaryota</taxon>
        <taxon>Viridiplantae</taxon>
        <taxon>Streptophyta</taxon>
        <taxon>Embryophyta</taxon>
        <taxon>Tracheophyta</taxon>
        <taxon>Spermatophyta</taxon>
        <taxon>Magnoliopsida</taxon>
        <taxon>eudicotyledons</taxon>
        <taxon>Gunneridae</taxon>
        <taxon>Pentapetalae</taxon>
        <taxon>rosids</taxon>
        <taxon>malvids</taxon>
        <taxon>Myrtales</taxon>
        <taxon>Myrtaceae</taxon>
        <taxon>Myrtoideae</taxon>
        <taxon>Myrteae</taxon>
        <taxon>Australasian group</taxon>
        <taxon>Rhodamnia</taxon>
    </lineage>
</organism>
<gene>
    <name evidence="6" type="primary">LOC115748628</name>
</gene>
<reference evidence="6" key="1">
    <citation type="submission" date="2025-08" db="UniProtKB">
        <authorList>
            <consortium name="RefSeq"/>
        </authorList>
    </citation>
    <scope>IDENTIFICATION</scope>
    <source>
        <tissue evidence="6">Leaf</tissue>
    </source>
</reference>
<dbReference type="Gene3D" id="2.60.120.330">
    <property type="entry name" value="B-lactam Antibiotic, Isopenicillin N Synthase, Chain"/>
    <property type="match status" value="1"/>
</dbReference>
<dbReference type="InterPro" id="IPR044861">
    <property type="entry name" value="IPNS-like_FE2OG_OXY"/>
</dbReference>
<evidence type="ECO:0000259" key="4">
    <source>
        <dbReference type="PROSITE" id="PS51471"/>
    </source>
</evidence>
<dbReference type="GO" id="GO:0016491">
    <property type="term" value="F:oxidoreductase activity"/>
    <property type="evidence" value="ECO:0007669"/>
    <property type="project" value="UniProtKB-KW"/>
</dbReference>
<dbReference type="GeneID" id="115748628"/>
<dbReference type="OrthoDB" id="288590at2759"/>
<keyword evidence="2 3" id="KW-0408">Iron</keyword>
<evidence type="ECO:0000256" key="2">
    <source>
        <dbReference type="ARBA" id="ARBA00023004"/>
    </source>
</evidence>
<keyword evidence="5" id="KW-1185">Reference proteome</keyword>
<sequence>MCYALEKMSDSQTSLELPVLDISQPIQPSSLSPIADACKEWGFFLIANHGIAKVLYDKLYTLCKQFFSLPPDEKLKLGPFSSAKTYTPHFIASPFFESLRVSGPDFLASAQSSADIILDQQKQEFCEVLEEYGRKMSDLSNKIIEVMLMILGEGLNKKYYESDFKNCHGYLRINNYCPPESLENEVEGLGMHADMSCITIVYQDDIGGLQVRSKDGKWLDISPREGILVVNIGDMLQAWSNDKLVSSEHRVVLKQPAQRFSLAFFWSFEDEKVISAPDDVVEGHVRMYKPFVSSDYVKFRESTERGKFEKVGFTVKGFAGRIEGGG</sequence>
<dbReference type="AlphaFoldDB" id="A0A8B8Q3D5"/>
<dbReference type="InterPro" id="IPR005123">
    <property type="entry name" value="Oxoglu/Fe-dep_dioxygenase_dom"/>
</dbReference>
<dbReference type="PROSITE" id="PS51471">
    <property type="entry name" value="FE2OG_OXY"/>
    <property type="match status" value="1"/>
</dbReference>